<dbReference type="PANTHER" id="PTHR43095">
    <property type="entry name" value="SUGAR KINASE"/>
    <property type="match status" value="1"/>
</dbReference>
<evidence type="ECO:0000256" key="4">
    <source>
        <dbReference type="RuleBase" id="RU003733"/>
    </source>
</evidence>
<dbReference type="Pfam" id="PF02782">
    <property type="entry name" value="FGGY_C"/>
    <property type="match status" value="1"/>
</dbReference>
<evidence type="ECO:0000256" key="2">
    <source>
        <dbReference type="ARBA" id="ARBA00022679"/>
    </source>
</evidence>
<organism evidence="7 8">
    <name type="scientific">Prosthecodimorpha staleyi</name>
    <dbReference type="NCBI Taxonomy" id="2840188"/>
    <lineage>
        <taxon>Bacteria</taxon>
        <taxon>Pseudomonadati</taxon>
        <taxon>Pseudomonadota</taxon>
        <taxon>Alphaproteobacteria</taxon>
        <taxon>Hyphomicrobiales</taxon>
        <taxon>Ancalomicrobiaceae</taxon>
        <taxon>Prosthecodimorpha</taxon>
    </lineage>
</organism>
<keyword evidence="8" id="KW-1185">Reference proteome</keyword>
<dbReference type="GO" id="GO:0016773">
    <property type="term" value="F:phosphotransferase activity, alcohol group as acceptor"/>
    <property type="evidence" value="ECO:0007669"/>
    <property type="project" value="InterPro"/>
</dbReference>
<dbReference type="InterPro" id="IPR043129">
    <property type="entry name" value="ATPase_NBD"/>
</dbReference>
<accession>A0A947GG89</accession>
<dbReference type="EMBL" id="JAHHZF010000010">
    <property type="protein sequence ID" value="MBT9291695.1"/>
    <property type="molecule type" value="Genomic_DNA"/>
</dbReference>
<dbReference type="PROSITE" id="PS00445">
    <property type="entry name" value="FGGY_KINASES_2"/>
    <property type="match status" value="1"/>
</dbReference>
<dbReference type="InterPro" id="IPR018484">
    <property type="entry name" value="FGGY_N"/>
</dbReference>
<evidence type="ECO:0000256" key="1">
    <source>
        <dbReference type="ARBA" id="ARBA00009156"/>
    </source>
</evidence>
<comment type="similarity">
    <text evidence="1 4">Belongs to the FGGY kinase family.</text>
</comment>
<evidence type="ECO:0000256" key="3">
    <source>
        <dbReference type="ARBA" id="ARBA00022777"/>
    </source>
</evidence>
<dbReference type="SUPFAM" id="SSF53067">
    <property type="entry name" value="Actin-like ATPase domain"/>
    <property type="match status" value="2"/>
</dbReference>
<keyword evidence="3 4" id="KW-0418">Kinase</keyword>
<evidence type="ECO:0000313" key="8">
    <source>
        <dbReference type="Proteomes" id="UP000766595"/>
    </source>
</evidence>
<evidence type="ECO:0000259" key="5">
    <source>
        <dbReference type="Pfam" id="PF00370"/>
    </source>
</evidence>
<dbReference type="PIRSF" id="PIRSF000538">
    <property type="entry name" value="GlpK"/>
    <property type="match status" value="1"/>
</dbReference>
<protein>
    <submittedName>
        <fullName evidence="7">FGGY-family carbohydrate kinase</fullName>
    </submittedName>
</protein>
<name>A0A947GG89_9HYPH</name>
<dbReference type="AlphaFoldDB" id="A0A947GG89"/>
<dbReference type="InterPro" id="IPR050406">
    <property type="entry name" value="FGGY_Carb_Kinase"/>
</dbReference>
<feature type="domain" description="Carbohydrate kinase FGGY C-terminal" evidence="6">
    <location>
        <begin position="253"/>
        <end position="430"/>
    </location>
</feature>
<dbReference type="InterPro" id="IPR000577">
    <property type="entry name" value="Carb_kinase_FGGY"/>
</dbReference>
<reference evidence="7 8" key="1">
    <citation type="submission" date="2021-06" db="EMBL/GenBank/DDBJ databases">
        <authorList>
            <person name="Grouzdev D.S."/>
            <person name="Koziaeva V."/>
        </authorList>
    </citation>
    <scope>NUCLEOTIDE SEQUENCE [LARGE SCALE GENOMIC DNA]</scope>
    <source>
        <strain evidence="7 8">22</strain>
    </source>
</reference>
<dbReference type="InterPro" id="IPR018485">
    <property type="entry name" value="FGGY_C"/>
</dbReference>
<evidence type="ECO:0000259" key="6">
    <source>
        <dbReference type="Pfam" id="PF02782"/>
    </source>
</evidence>
<dbReference type="PANTHER" id="PTHR43095:SF5">
    <property type="entry name" value="XYLULOSE KINASE"/>
    <property type="match status" value="1"/>
</dbReference>
<keyword evidence="2 4" id="KW-0808">Transferase</keyword>
<feature type="domain" description="Carbohydrate kinase FGGY N-terminal" evidence="5">
    <location>
        <begin position="4"/>
        <end position="211"/>
    </location>
</feature>
<sequence length="498" mass="51513">MQTVLACDLGGTSFRAALIDAGGVTIAEAARPTGIPVAPDGRSEADPEVWWQALIDCAGDLAAAAPEAFAAVAGIGICGITRSQVFLDAGGAPLGPAVTFRDSRAAAGLDGLRQRLPPDHPETGQVNAAHPVARLAALPPAVRDRLAAVVDPKDDLNRRLTGRVASDPVSLARLAAAAWPGPDGRSLLQAIGLPAGIVPDLLDPTAAVGPVIGGLPAPLDRLAGRPVFCLCNDTWAGVLGLGALRPGYAYDLSGTTEVLGLVDDRPLAAPGLMTVDWGGGLHQLGGPSDNGADTLAWLVDLLDQGEGDIGGALDRLLAGPRDPRPLLFLPYLQGERVPLWQPQLRGAFLGLDRRHGPADLAWALLEGVAFTNRMVLERAEAAAGRPVVEVRFGGGGAGSRVWAAIKADILGRPVVTAGIREPGLLGTAIAVWTGLGRHASLGAAQAALTGTGLRFDPDPARRTLYEPMFDLFRRSVDAVLPVSEALGRLRTPHRESAP</sequence>
<dbReference type="Proteomes" id="UP000766595">
    <property type="component" value="Unassembled WGS sequence"/>
</dbReference>
<dbReference type="Pfam" id="PF00370">
    <property type="entry name" value="FGGY_N"/>
    <property type="match status" value="1"/>
</dbReference>
<dbReference type="Gene3D" id="3.30.420.40">
    <property type="match status" value="2"/>
</dbReference>
<dbReference type="GO" id="GO:0005975">
    <property type="term" value="P:carbohydrate metabolic process"/>
    <property type="evidence" value="ECO:0007669"/>
    <property type="project" value="InterPro"/>
</dbReference>
<comment type="caution">
    <text evidence="7">The sequence shown here is derived from an EMBL/GenBank/DDBJ whole genome shotgun (WGS) entry which is preliminary data.</text>
</comment>
<proteinExistence type="inferred from homology"/>
<dbReference type="GO" id="GO:0016301">
    <property type="term" value="F:kinase activity"/>
    <property type="evidence" value="ECO:0007669"/>
    <property type="project" value="UniProtKB-KW"/>
</dbReference>
<gene>
    <name evidence="7" type="ORF">KL771_19670</name>
</gene>
<dbReference type="RefSeq" id="WP_261970231.1">
    <property type="nucleotide sequence ID" value="NZ_JAHHZF010000010.1"/>
</dbReference>
<evidence type="ECO:0000313" key="7">
    <source>
        <dbReference type="EMBL" id="MBT9291695.1"/>
    </source>
</evidence>
<dbReference type="InterPro" id="IPR018483">
    <property type="entry name" value="Carb_kinase_FGGY_CS"/>
</dbReference>